<evidence type="ECO:0000313" key="10">
    <source>
        <dbReference type="EMBL" id="MDF3835336.1"/>
    </source>
</evidence>
<dbReference type="SUPFAM" id="SSF54637">
    <property type="entry name" value="Thioesterase/thiol ester dehydrase-isomerase"/>
    <property type="match status" value="1"/>
</dbReference>
<gene>
    <name evidence="9 10" type="primary">fabZ</name>
    <name evidence="10" type="ORF">P3W85_20600</name>
</gene>
<evidence type="ECO:0000256" key="3">
    <source>
        <dbReference type="ARBA" id="ARBA00022490"/>
    </source>
</evidence>
<comment type="catalytic activity">
    <reaction evidence="9">
        <text>a (3R)-hydroxyacyl-[ACP] = a (2E)-enoyl-[ACP] + H2O</text>
        <dbReference type="Rhea" id="RHEA:13097"/>
        <dbReference type="Rhea" id="RHEA-COMP:9925"/>
        <dbReference type="Rhea" id="RHEA-COMP:9945"/>
        <dbReference type="ChEBI" id="CHEBI:15377"/>
        <dbReference type="ChEBI" id="CHEBI:78784"/>
        <dbReference type="ChEBI" id="CHEBI:78827"/>
        <dbReference type="EC" id="4.2.1.59"/>
    </reaction>
</comment>
<sequence length="154" mass="17141">MNGNPIRFDTQHVLKLLPHRYPWLLIDRVLALEPRKAVTALKNVTVNEPYFVGHYPGSPVMPGVLCIEALLQTAMILVSVEGETGIESNLHKVIEIERARFRRSVYPGDQLLIHVELKHDRDGVCLFQGSATVDGAIAVEASISLTRSKKDLCC</sequence>
<keyword evidence="7 9" id="KW-0456">Lyase</keyword>
<evidence type="ECO:0000256" key="4">
    <source>
        <dbReference type="ARBA" id="ARBA00022516"/>
    </source>
</evidence>
<keyword evidence="11" id="KW-1185">Reference proteome</keyword>
<evidence type="ECO:0000256" key="8">
    <source>
        <dbReference type="ARBA" id="ARBA00025049"/>
    </source>
</evidence>
<dbReference type="HAMAP" id="MF_00406">
    <property type="entry name" value="FabZ"/>
    <property type="match status" value="1"/>
</dbReference>
<comment type="subcellular location">
    <subcellularLocation>
        <location evidence="1 9">Cytoplasm</location>
    </subcellularLocation>
</comment>
<dbReference type="RefSeq" id="WP_276266149.1">
    <property type="nucleotide sequence ID" value="NZ_JARJLM010000351.1"/>
</dbReference>
<evidence type="ECO:0000256" key="5">
    <source>
        <dbReference type="ARBA" id="ARBA00022556"/>
    </source>
</evidence>
<dbReference type="Proteomes" id="UP001216674">
    <property type="component" value="Unassembled WGS sequence"/>
</dbReference>
<evidence type="ECO:0000256" key="6">
    <source>
        <dbReference type="ARBA" id="ARBA00023098"/>
    </source>
</evidence>
<evidence type="ECO:0000256" key="1">
    <source>
        <dbReference type="ARBA" id="ARBA00004496"/>
    </source>
</evidence>
<evidence type="ECO:0000256" key="2">
    <source>
        <dbReference type="ARBA" id="ARBA00009174"/>
    </source>
</evidence>
<dbReference type="EC" id="4.2.1.59" evidence="9"/>
<dbReference type="EMBL" id="JARJLM010000351">
    <property type="protein sequence ID" value="MDF3835336.1"/>
    <property type="molecule type" value="Genomic_DNA"/>
</dbReference>
<dbReference type="InterPro" id="IPR010084">
    <property type="entry name" value="FabZ"/>
</dbReference>
<dbReference type="Pfam" id="PF07977">
    <property type="entry name" value="FabA"/>
    <property type="match status" value="1"/>
</dbReference>
<dbReference type="PANTHER" id="PTHR30272:SF1">
    <property type="entry name" value="3-HYDROXYACYL-[ACYL-CARRIER-PROTEIN] DEHYDRATASE"/>
    <property type="match status" value="1"/>
</dbReference>
<dbReference type="NCBIfam" id="NF000582">
    <property type="entry name" value="PRK00006.1"/>
    <property type="match status" value="1"/>
</dbReference>
<reference evidence="10 11" key="1">
    <citation type="submission" date="2023-03" db="EMBL/GenBank/DDBJ databases">
        <title>Draft assemblies of triclosan tolerant bacteria isolated from returned activated sludge.</title>
        <authorList>
            <person name="Van Hamelsveld S."/>
        </authorList>
    </citation>
    <scope>NUCLEOTIDE SEQUENCE [LARGE SCALE GENOMIC DNA]</scope>
    <source>
        <strain evidence="10 11">GW210010_S58</strain>
    </source>
</reference>
<proteinExistence type="inferred from homology"/>
<dbReference type="NCBIfam" id="TIGR01750">
    <property type="entry name" value="fabZ"/>
    <property type="match status" value="1"/>
</dbReference>
<evidence type="ECO:0000313" key="11">
    <source>
        <dbReference type="Proteomes" id="UP001216674"/>
    </source>
</evidence>
<dbReference type="InterPro" id="IPR013114">
    <property type="entry name" value="FabA_FabZ"/>
</dbReference>
<keyword evidence="3 9" id="KW-0963">Cytoplasm</keyword>
<dbReference type="PANTHER" id="PTHR30272">
    <property type="entry name" value="3-HYDROXYACYL-[ACYL-CARRIER-PROTEIN] DEHYDRATASE"/>
    <property type="match status" value="1"/>
</dbReference>
<comment type="similarity">
    <text evidence="2 9">Belongs to the thioester dehydratase family. FabZ subfamily.</text>
</comment>
<keyword evidence="5 9" id="KW-0441">Lipid A biosynthesis</keyword>
<evidence type="ECO:0000256" key="9">
    <source>
        <dbReference type="HAMAP-Rule" id="MF_00406"/>
    </source>
</evidence>
<dbReference type="Gene3D" id="3.10.129.10">
    <property type="entry name" value="Hotdog Thioesterase"/>
    <property type="match status" value="1"/>
</dbReference>
<dbReference type="GO" id="GO:0019171">
    <property type="term" value="F:(3R)-hydroxyacyl-[acyl-carrier-protein] dehydratase activity"/>
    <property type="evidence" value="ECO:0007669"/>
    <property type="project" value="UniProtKB-EC"/>
</dbReference>
<dbReference type="InterPro" id="IPR029069">
    <property type="entry name" value="HotDog_dom_sf"/>
</dbReference>
<feature type="active site" evidence="9">
    <location>
        <position position="54"/>
    </location>
</feature>
<comment type="caution">
    <text evidence="10">The sequence shown here is derived from an EMBL/GenBank/DDBJ whole genome shotgun (WGS) entry which is preliminary data.</text>
</comment>
<keyword evidence="4 9" id="KW-0444">Lipid biosynthesis</keyword>
<dbReference type="CDD" id="cd01288">
    <property type="entry name" value="FabZ"/>
    <property type="match status" value="1"/>
</dbReference>
<evidence type="ECO:0000256" key="7">
    <source>
        <dbReference type="ARBA" id="ARBA00023239"/>
    </source>
</evidence>
<keyword evidence="6 9" id="KW-0443">Lipid metabolism</keyword>
<comment type="function">
    <text evidence="8 9">Involved in unsaturated fatty acids biosynthesis. Catalyzes the dehydration of short chain beta-hydroxyacyl-ACPs and long chain saturated and unsaturated beta-hydroxyacyl-ACPs.</text>
</comment>
<name>A0ABT6ART3_9BURK</name>
<protein>
    <recommendedName>
        <fullName evidence="9">3-hydroxyacyl-[acyl-carrier-protein] dehydratase FabZ</fullName>
        <ecNumber evidence="9">4.2.1.59</ecNumber>
    </recommendedName>
    <alternativeName>
        <fullName evidence="9">(3R)-hydroxymyristoyl-[acyl-carrier-protein] dehydratase</fullName>
        <shortName evidence="9">(3R)-hydroxymyristoyl-ACP dehydrase</shortName>
    </alternativeName>
    <alternativeName>
        <fullName evidence="9">Beta-hydroxyacyl-ACP dehydratase</fullName>
    </alternativeName>
</protein>
<organism evidence="10 11">
    <name type="scientific">Cupriavidus basilensis</name>
    <dbReference type="NCBI Taxonomy" id="68895"/>
    <lineage>
        <taxon>Bacteria</taxon>
        <taxon>Pseudomonadati</taxon>
        <taxon>Pseudomonadota</taxon>
        <taxon>Betaproteobacteria</taxon>
        <taxon>Burkholderiales</taxon>
        <taxon>Burkholderiaceae</taxon>
        <taxon>Cupriavidus</taxon>
    </lineage>
</organism>
<accession>A0ABT6ART3</accession>